<dbReference type="Pfam" id="PF01869">
    <property type="entry name" value="BcrAD_BadFG"/>
    <property type="match status" value="1"/>
</dbReference>
<keyword evidence="3" id="KW-1185">Reference proteome</keyword>
<dbReference type="PANTHER" id="PTHR43190:SF3">
    <property type="entry name" value="N-ACETYL-D-GLUCOSAMINE KINASE"/>
    <property type="match status" value="1"/>
</dbReference>
<dbReference type="PANTHER" id="PTHR43190">
    <property type="entry name" value="N-ACETYL-D-GLUCOSAMINE KINASE"/>
    <property type="match status" value="1"/>
</dbReference>
<feature type="domain" description="ATPase BadF/BadG/BcrA/BcrD type" evidence="1">
    <location>
        <begin position="10"/>
        <end position="255"/>
    </location>
</feature>
<organism evidence="2 3">
    <name type="scientific">Meridianimarinicoccus roseus</name>
    <dbReference type="NCBI Taxonomy" id="2072018"/>
    <lineage>
        <taxon>Bacteria</taxon>
        <taxon>Pseudomonadati</taxon>
        <taxon>Pseudomonadota</taxon>
        <taxon>Alphaproteobacteria</taxon>
        <taxon>Rhodobacterales</taxon>
        <taxon>Paracoccaceae</taxon>
        <taxon>Meridianimarinicoccus</taxon>
    </lineage>
</organism>
<dbReference type="InterPro" id="IPR052519">
    <property type="entry name" value="Euk-type_GlcNAc_Kinase"/>
</dbReference>
<dbReference type="AlphaFoldDB" id="A0A2V2L6N5"/>
<reference evidence="2 3" key="1">
    <citation type="submission" date="2018-05" db="EMBL/GenBank/DDBJ databases">
        <title>Rhodobacteraceae gen. nov., sp. nov. isolated from sea water.</title>
        <authorList>
            <person name="Ren Y."/>
        </authorList>
    </citation>
    <scope>NUCLEOTIDE SEQUENCE [LARGE SCALE GENOMIC DNA]</scope>
    <source>
        <strain evidence="2 3">TG-679</strain>
    </source>
</reference>
<dbReference type="InterPro" id="IPR002731">
    <property type="entry name" value="ATPase_BadF"/>
</dbReference>
<proteinExistence type="predicted"/>
<gene>
    <name evidence="2" type="ORF">DKT77_19565</name>
</gene>
<dbReference type="SUPFAM" id="SSF53067">
    <property type="entry name" value="Actin-like ATPase domain"/>
    <property type="match status" value="2"/>
</dbReference>
<dbReference type="Gene3D" id="3.30.420.40">
    <property type="match status" value="2"/>
</dbReference>
<dbReference type="CDD" id="cd24082">
    <property type="entry name" value="ASKHA_NBD_GspK-like"/>
    <property type="match status" value="1"/>
</dbReference>
<evidence type="ECO:0000313" key="3">
    <source>
        <dbReference type="Proteomes" id="UP000245680"/>
    </source>
</evidence>
<protein>
    <submittedName>
        <fullName evidence="2">ATPase</fullName>
    </submittedName>
</protein>
<dbReference type="InterPro" id="IPR043129">
    <property type="entry name" value="ATPase_NBD"/>
</dbReference>
<evidence type="ECO:0000259" key="1">
    <source>
        <dbReference type="Pfam" id="PF01869"/>
    </source>
</evidence>
<evidence type="ECO:0000313" key="2">
    <source>
        <dbReference type="EMBL" id="PWR00990.1"/>
    </source>
</evidence>
<dbReference type="EMBL" id="QGKU01000066">
    <property type="protein sequence ID" value="PWR00990.1"/>
    <property type="molecule type" value="Genomic_DNA"/>
</dbReference>
<comment type="caution">
    <text evidence="2">The sequence shown here is derived from an EMBL/GenBank/DDBJ whole genome shotgun (WGS) entry which is preliminary data.</text>
</comment>
<accession>A0A2V2L6N5</accession>
<name>A0A2V2L6N5_9RHOB</name>
<dbReference type="OrthoDB" id="63487at2"/>
<dbReference type="Proteomes" id="UP000245680">
    <property type="component" value="Unassembled WGS sequence"/>
</dbReference>
<sequence>MLRHNPSCLIGVDGGGTSCRIALLKGDERTELHVASANVHSDPDGAVATLRAGLHEAARLAGLEGDGLERACGVLGLAGVTGPRVAAAIAARLPLGRAKVVEDCVPAVVGALGDGDGAVAGLGTGSFFARQAGGAVDLRGGWGFVLGDEASGAWLGRGLLARVLHVEDGLVPATALSRATRDGYDGGPEGILAFVAGARPADYAALAPRVVAAARDGDAAGLFLMRAGAAHVQAALEALGWRPPDPLCLTGGLAPHYVPYLPAPTAAAIVPAKATALDGALRMAARLADGAAA</sequence>